<dbReference type="InterPro" id="IPR026960">
    <property type="entry name" value="RVT-Znf"/>
</dbReference>
<name>A0A7J6GKL4_CANSA</name>
<dbReference type="EMBL" id="JAATIQ010000098">
    <property type="protein sequence ID" value="KAF4383413.1"/>
    <property type="molecule type" value="Genomic_DNA"/>
</dbReference>
<reference evidence="2 3" key="1">
    <citation type="journal article" date="2020" name="bioRxiv">
        <title>Sequence and annotation of 42 cannabis genomes reveals extensive copy number variation in cannabinoid synthesis and pathogen resistance genes.</title>
        <authorList>
            <person name="Mckernan K.J."/>
            <person name="Helbert Y."/>
            <person name="Kane L.T."/>
            <person name="Ebling H."/>
            <person name="Zhang L."/>
            <person name="Liu B."/>
            <person name="Eaton Z."/>
            <person name="Mclaughlin S."/>
            <person name="Kingan S."/>
            <person name="Baybayan P."/>
            <person name="Concepcion G."/>
            <person name="Jordan M."/>
            <person name="Riva A."/>
            <person name="Barbazuk W."/>
            <person name="Harkins T."/>
        </authorList>
    </citation>
    <scope>NUCLEOTIDE SEQUENCE [LARGE SCALE GENOMIC DNA]</scope>
    <source>
        <strain evidence="3">cv. Jamaican Lion 4</strain>
        <tissue evidence="2">Leaf</tissue>
    </source>
</reference>
<comment type="caution">
    <text evidence="2">The sequence shown here is derived from an EMBL/GenBank/DDBJ whole genome shotgun (WGS) entry which is preliminary data.</text>
</comment>
<dbReference type="Proteomes" id="UP000583929">
    <property type="component" value="Unassembled WGS sequence"/>
</dbReference>
<evidence type="ECO:0000313" key="2">
    <source>
        <dbReference type="EMBL" id="KAF4383413.1"/>
    </source>
</evidence>
<feature type="domain" description="Reverse transcriptase zinc-binding" evidence="1">
    <location>
        <begin position="8"/>
        <end position="91"/>
    </location>
</feature>
<sequence length="160" mass="18249">MQDDSGLFTVKSAYSLLQTAKTSSNVPNNSGFWRQLWQLKLPPKVVNFLCRVSTNSLPTRFQLSTKNIPIDPRCPFCLAAPDSTLHVLVRCIKVVGAEVMYLLLRLECWCLLAECLEAAMILWSIWKHRNELVWNSKQQDSNEFKFKSSCVDPNVAIVFP</sequence>
<dbReference type="Pfam" id="PF13966">
    <property type="entry name" value="zf-RVT"/>
    <property type="match status" value="1"/>
</dbReference>
<gene>
    <name evidence="2" type="ORF">G4B88_023987</name>
</gene>
<protein>
    <recommendedName>
        <fullName evidence="1">Reverse transcriptase zinc-binding domain-containing protein</fullName>
    </recommendedName>
</protein>
<evidence type="ECO:0000313" key="3">
    <source>
        <dbReference type="Proteomes" id="UP000583929"/>
    </source>
</evidence>
<dbReference type="AlphaFoldDB" id="A0A7J6GKL4"/>
<organism evidence="2 3">
    <name type="scientific">Cannabis sativa</name>
    <name type="common">Hemp</name>
    <name type="synonym">Marijuana</name>
    <dbReference type="NCBI Taxonomy" id="3483"/>
    <lineage>
        <taxon>Eukaryota</taxon>
        <taxon>Viridiplantae</taxon>
        <taxon>Streptophyta</taxon>
        <taxon>Embryophyta</taxon>
        <taxon>Tracheophyta</taxon>
        <taxon>Spermatophyta</taxon>
        <taxon>Magnoliopsida</taxon>
        <taxon>eudicotyledons</taxon>
        <taxon>Gunneridae</taxon>
        <taxon>Pentapetalae</taxon>
        <taxon>rosids</taxon>
        <taxon>fabids</taxon>
        <taxon>Rosales</taxon>
        <taxon>Cannabaceae</taxon>
        <taxon>Cannabis</taxon>
    </lineage>
</organism>
<proteinExistence type="predicted"/>
<accession>A0A7J6GKL4</accession>
<keyword evidence="3" id="KW-1185">Reference proteome</keyword>
<evidence type="ECO:0000259" key="1">
    <source>
        <dbReference type="Pfam" id="PF13966"/>
    </source>
</evidence>